<protein>
    <submittedName>
        <fullName evidence="1">Uncharacterized protein</fullName>
    </submittedName>
</protein>
<accession>X0WUL9</accession>
<sequence length="222" mass="25060">LGKFAVGQDSAELLGRAEVQQSGFVELLGRFEAQATAELLGGFEAQATAELLTISWVRHPYRLWTNRRYLNGVVELNETLIGNAILEYVIEGVMQDIQSYLINASLDYSGWTNIVLTPKLIRRATTYGTVAALYARRAKTFATRVIPTMAPVALTAIGDEERAMNHWRDKMNQMLEFYVTSQGGDVMLTSTPDEEPVFSTEDIPPELSDFTPWYLWLMRRTQ</sequence>
<comment type="caution">
    <text evidence="1">The sequence shown here is derived from an EMBL/GenBank/DDBJ whole genome shotgun (WGS) entry which is preliminary data.</text>
</comment>
<organism evidence="1">
    <name type="scientific">marine sediment metagenome</name>
    <dbReference type="NCBI Taxonomy" id="412755"/>
    <lineage>
        <taxon>unclassified sequences</taxon>
        <taxon>metagenomes</taxon>
        <taxon>ecological metagenomes</taxon>
    </lineage>
</organism>
<evidence type="ECO:0000313" key="1">
    <source>
        <dbReference type="EMBL" id="GAG16411.1"/>
    </source>
</evidence>
<feature type="non-terminal residue" evidence="1">
    <location>
        <position position="1"/>
    </location>
</feature>
<dbReference type="EMBL" id="BARS01037883">
    <property type="protein sequence ID" value="GAG16411.1"/>
    <property type="molecule type" value="Genomic_DNA"/>
</dbReference>
<dbReference type="AlphaFoldDB" id="X0WUL9"/>
<gene>
    <name evidence="1" type="ORF">S01H1_58035</name>
</gene>
<name>X0WUL9_9ZZZZ</name>
<reference evidence="1" key="1">
    <citation type="journal article" date="2014" name="Front. Microbiol.">
        <title>High frequency of phylogenetically diverse reductive dehalogenase-homologous genes in deep subseafloor sedimentary metagenomes.</title>
        <authorList>
            <person name="Kawai M."/>
            <person name="Futagami T."/>
            <person name="Toyoda A."/>
            <person name="Takaki Y."/>
            <person name="Nishi S."/>
            <person name="Hori S."/>
            <person name="Arai W."/>
            <person name="Tsubouchi T."/>
            <person name="Morono Y."/>
            <person name="Uchiyama I."/>
            <person name="Ito T."/>
            <person name="Fujiyama A."/>
            <person name="Inagaki F."/>
            <person name="Takami H."/>
        </authorList>
    </citation>
    <scope>NUCLEOTIDE SEQUENCE</scope>
    <source>
        <strain evidence="1">Expedition CK06-06</strain>
    </source>
</reference>
<proteinExistence type="predicted"/>